<comment type="function">
    <text evidence="7">Binds 23S rRNA and is also seen to make contacts with the A and possibly P site tRNAs.</text>
</comment>
<evidence type="ECO:0000256" key="7">
    <source>
        <dbReference type="RuleBase" id="RU004414"/>
    </source>
</evidence>
<keyword evidence="2 7" id="KW-0820">tRNA-binding</keyword>
<dbReference type="Gene3D" id="3.90.1170.10">
    <property type="entry name" value="Ribosomal protein L10e/L16"/>
    <property type="match status" value="1"/>
</dbReference>
<evidence type="ECO:0000313" key="8">
    <source>
        <dbReference type="EMBL" id="PIM96239.1"/>
    </source>
</evidence>
<organism evidence="8 9">
    <name type="scientific">Candidatus Hodgkinia cicadicola</name>
    <dbReference type="NCBI Taxonomy" id="573658"/>
    <lineage>
        <taxon>Bacteria</taxon>
        <taxon>Pseudomonadati</taxon>
        <taxon>Pseudomonadota</taxon>
        <taxon>Alphaproteobacteria</taxon>
        <taxon>Hyphomicrobiales</taxon>
        <taxon>Candidatus Hodgkinia</taxon>
    </lineage>
</organism>
<comment type="similarity">
    <text evidence="1 6">Belongs to the universal ribosomal protein uL16 family.</text>
</comment>
<evidence type="ECO:0000256" key="4">
    <source>
        <dbReference type="ARBA" id="ARBA00022980"/>
    </source>
</evidence>
<dbReference type="Pfam" id="PF00252">
    <property type="entry name" value="Ribosomal_L16"/>
    <property type="match status" value="1"/>
</dbReference>
<dbReference type="NCBIfam" id="TIGR01164">
    <property type="entry name" value="rplP_bact"/>
    <property type="match status" value="1"/>
</dbReference>
<gene>
    <name evidence="8" type="primary">rplP</name>
    <name evidence="8" type="ORF">alecur_161</name>
</gene>
<evidence type="ECO:0000256" key="3">
    <source>
        <dbReference type="ARBA" id="ARBA00022730"/>
    </source>
</evidence>
<dbReference type="PROSITE" id="PS00586">
    <property type="entry name" value="RIBOSOMAL_L16_1"/>
    <property type="match status" value="1"/>
</dbReference>
<evidence type="ECO:0000313" key="9">
    <source>
        <dbReference type="Proteomes" id="UP000229529"/>
    </source>
</evidence>
<keyword evidence="5 6" id="KW-0687">Ribonucleoprotein</keyword>
<dbReference type="InterPro" id="IPR036920">
    <property type="entry name" value="Ribosomal_uL16_sf"/>
</dbReference>
<keyword evidence="7" id="KW-0694">RNA-binding</keyword>
<evidence type="ECO:0000256" key="6">
    <source>
        <dbReference type="RuleBase" id="RU004413"/>
    </source>
</evidence>
<dbReference type="PANTHER" id="PTHR12220:SF13">
    <property type="entry name" value="LARGE RIBOSOMAL SUBUNIT PROTEIN UL16M"/>
    <property type="match status" value="1"/>
</dbReference>
<dbReference type="EMBL" id="NXGS01000112">
    <property type="protein sequence ID" value="PIM96239.1"/>
    <property type="molecule type" value="Genomic_DNA"/>
</dbReference>
<dbReference type="PROSITE" id="PS00701">
    <property type="entry name" value="RIBOSOMAL_L16_2"/>
    <property type="match status" value="1"/>
</dbReference>
<evidence type="ECO:0000256" key="5">
    <source>
        <dbReference type="ARBA" id="ARBA00023274"/>
    </source>
</evidence>
<dbReference type="InterPro" id="IPR020798">
    <property type="entry name" value="Ribosomal_uL16_CS"/>
</dbReference>
<keyword evidence="3 7" id="KW-0699">rRNA-binding</keyword>
<dbReference type="Proteomes" id="UP000229529">
    <property type="component" value="Unassembled WGS sequence"/>
</dbReference>
<keyword evidence="4 6" id="KW-0689">Ribosomal protein</keyword>
<reference evidence="8" key="1">
    <citation type="submission" date="2017-09" db="EMBL/GenBank/DDBJ databases">
        <authorList>
            <person name="Campbell M.A."/>
            <person name="Lukasik P."/>
            <person name="Simon C."/>
            <person name="McCutcheon J.P."/>
        </authorList>
    </citation>
    <scope>NUCLEOTIDE SEQUENCE [LARGE SCALE GENOMIC DNA]</scope>
    <source>
        <strain evidence="8">ALECUR</strain>
    </source>
</reference>
<sequence>MTILKPRITKYKKSFRGRTKMRSKAGCLIEFGTYGLRAMDSGRINGKQIESARIAISKIIKRVGKLWIRIFPNIPITKKPIEVRMGRGKGEVYDWIFKVGVGRIIFELQGTTEAVARTAFRAASYKLGINTSFVCKISDLTC</sequence>
<dbReference type="SUPFAM" id="SSF54686">
    <property type="entry name" value="Ribosomal protein L16p/L10e"/>
    <property type="match status" value="1"/>
</dbReference>
<keyword evidence="9" id="KW-1185">Reference proteome</keyword>
<protein>
    <recommendedName>
        <fullName evidence="7">50S ribosomal protein L16</fullName>
    </recommendedName>
</protein>
<dbReference type="PRINTS" id="PR00060">
    <property type="entry name" value="RIBOSOMALL16"/>
</dbReference>
<evidence type="ECO:0000256" key="1">
    <source>
        <dbReference type="ARBA" id="ARBA00008931"/>
    </source>
</evidence>
<comment type="caution">
    <text evidence="8">The sequence shown here is derived from an EMBL/GenBank/DDBJ whole genome shotgun (WGS) entry which is preliminary data.</text>
</comment>
<accession>A0ABX4MH78</accession>
<dbReference type="CDD" id="cd01433">
    <property type="entry name" value="Ribosomal_L16_L10e"/>
    <property type="match status" value="1"/>
</dbReference>
<evidence type="ECO:0000256" key="2">
    <source>
        <dbReference type="ARBA" id="ARBA00022555"/>
    </source>
</evidence>
<dbReference type="InterPro" id="IPR047873">
    <property type="entry name" value="Ribosomal_uL16"/>
</dbReference>
<proteinExistence type="inferred from homology"/>
<name>A0ABX4MH78_9HYPH</name>
<dbReference type="InterPro" id="IPR000114">
    <property type="entry name" value="Ribosomal_uL16_bact-type"/>
</dbReference>
<comment type="subunit">
    <text evidence="7">Part of the 50S ribosomal subunit.</text>
</comment>
<dbReference type="InterPro" id="IPR016180">
    <property type="entry name" value="Ribosomal_uL16_dom"/>
</dbReference>
<dbReference type="PANTHER" id="PTHR12220">
    <property type="entry name" value="50S/60S RIBOSOMAL PROTEIN L16"/>
    <property type="match status" value="1"/>
</dbReference>